<dbReference type="PRINTS" id="PR00019">
    <property type="entry name" value="LEURICHRPT"/>
</dbReference>
<feature type="domain" description="Disease resistance R13L4/SHOC-2-like LRR" evidence="14">
    <location>
        <begin position="351"/>
        <end position="538"/>
    </location>
</feature>
<keyword evidence="7" id="KW-0677">Repeat</keyword>
<organism evidence="15 16">
    <name type="scientific">Rosa chinensis</name>
    <name type="common">China rose</name>
    <dbReference type="NCBI Taxonomy" id="74649"/>
    <lineage>
        <taxon>Eukaryota</taxon>
        <taxon>Viridiplantae</taxon>
        <taxon>Streptophyta</taxon>
        <taxon>Embryophyta</taxon>
        <taxon>Tracheophyta</taxon>
        <taxon>Spermatophyta</taxon>
        <taxon>Magnoliopsida</taxon>
        <taxon>eudicotyledons</taxon>
        <taxon>Gunneridae</taxon>
        <taxon>Pentapetalae</taxon>
        <taxon>rosids</taxon>
        <taxon>fabids</taxon>
        <taxon>Rosales</taxon>
        <taxon>Rosaceae</taxon>
        <taxon>Rosoideae</taxon>
        <taxon>Rosoideae incertae sedis</taxon>
        <taxon>Rosa</taxon>
    </lineage>
</organism>
<evidence type="ECO:0000256" key="3">
    <source>
        <dbReference type="ARBA" id="ARBA00022475"/>
    </source>
</evidence>
<dbReference type="Proteomes" id="UP000238479">
    <property type="component" value="Chromosome 5"/>
</dbReference>
<protein>
    <submittedName>
        <fullName evidence="15">Putative leucine-rich repeat-containing, plant-type, leucine-rich repeat domain, L</fullName>
    </submittedName>
</protein>
<dbReference type="InterPro" id="IPR013210">
    <property type="entry name" value="LRR_N_plant-typ"/>
</dbReference>
<dbReference type="PROSITE" id="PS51450">
    <property type="entry name" value="LRR"/>
    <property type="match status" value="1"/>
</dbReference>
<evidence type="ECO:0000256" key="6">
    <source>
        <dbReference type="ARBA" id="ARBA00022729"/>
    </source>
</evidence>
<sequence length="999" mass="111566">MGILRCNISFLHLFPLLLLNVSHFLSFVQTLCHVDEGSALLQFKESFSIHKSASENPFAYPKVASWTRKEGERSNCCSWDGVECNEETGHVIGLDLRSSCLYGSVNSNSSLFQVLVHLQKLDLSDNHFNFSEIPSTLGHLTSLAYLNLSKSSFSGPIPSEISKLSKLSAIDLSFNYEHSTDQLLRLQEANQLTSLVLHLTHLKQLHLSGVNIPFTVPDVLVNASSLTSLRLENCGLIGEFPVGIFHLPNLQVLDLDTNQDLAGHFPDFNRSSPLEYLNVARTNFSGDLPASIGNLRSLKFLNIEYCEFDSHLPSSLGNLTQLNYLDLSFFFDRSFTHSDISPNNFSLVDSWSCIGKLTKLHHLGLGHTYLKGEFPTFVANLTQLEELNLGNNNITGEIPSWLTKFTKLTLLNLRFNNLQGTIPRSLFYLHNLELLDLSSNNLIGSVDFDTFFNLKKLRVLKLSFNKLSLQMKSGLSATAPMFEVLKLGSCNLTEFPEFLKNSSRLVDLDLSDNYIQGQIPKWLWSSTRETLLCLNLSGNSLSGFDQNLVGLPWRNLKVFELGFNRIQGSLPTPPATIKIYSVPNNVYSGEMSVSFCNLSSLLILDLSNNNLSGLIPQCLGNSDALEILNLQNNSFQGQIPPMCTNGISFKSVDLSENMLQGELPKSMANCTRLEFLNLGKNQISGILPTWLWDLPALRVLRLRSNRFYGTIVAAPTNLGSSIQLCIIDLSHNSFSGTLPILPHNYEAYWNCLESVGGIYEEPTMFQDTYRVGAVTYHYDYSMSISGIGVVLKPLKYADSPYFKVIDLSSNKFEGQIPTTVYEHLVGLQLLNLSNNILIGSIPSSIGNWTGLESLDLSNNHLSGEIPRSLEQLTSLSTFNVSHNHLRGPIPHENQFLTFVDSNSYVGNPALCGFPLQVKCEDSETSKSPPPGLIEEDHEDPDYPFEWRLFFPAGLVSGLVVGFVAANTLTTNKQQWLVEKFCKRRRQPRRTKGRRAHINF</sequence>
<dbReference type="Pfam" id="PF23598">
    <property type="entry name" value="LRR_14"/>
    <property type="match status" value="1"/>
</dbReference>
<name>A0A2P6QDB4_ROSCH</name>
<evidence type="ECO:0000256" key="7">
    <source>
        <dbReference type="ARBA" id="ARBA00022737"/>
    </source>
</evidence>
<evidence type="ECO:0000256" key="10">
    <source>
        <dbReference type="ARBA" id="ARBA00023170"/>
    </source>
</evidence>
<dbReference type="Gramene" id="PRQ32167">
    <property type="protein sequence ID" value="PRQ32167"/>
    <property type="gene ID" value="RchiOBHm_Chr5g0043361"/>
</dbReference>
<evidence type="ECO:0000256" key="1">
    <source>
        <dbReference type="ARBA" id="ARBA00004251"/>
    </source>
</evidence>
<evidence type="ECO:0000256" key="4">
    <source>
        <dbReference type="ARBA" id="ARBA00022614"/>
    </source>
</evidence>
<evidence type="ECO:0000256" key="8">
    <source>
        <dbReference type="ARBA" id="ARBA00022989"/>
    </source>
</evidence>
<keyword evidence="10" id="KW-0675">Receptor</keyword>
<feature type="signal peptide" evidence="12">
    <location>
        <begin position="1"/>
        <end position="30"/>
    </location>
</feature>
<dbReference type="Pfam" id="PF00560">
    <property type="entry name" value="LRR_1"/>
    <property type="match status" value="7"/>
</dbReference>
<dbReference type="SUPFAM" id="SSF52058">
    <property type="entry name" value="L domain-like"/>
    <property type="match status" value="3"/>
</dbReference>
<dbReference type="PANTHER" id="PTHR48052:SF85">
    <property type="entry name" value="LEUCINE-RICH REPEAT-CONTAINING N-TERMINAL PLANT-TYPE DOMAIN-CONTAINING PROTEIN"/>
    <property type="match status" value="1"/>
</dbReference>
<evidence type="ECO:0000256" key="2">
    <source>
        <dbReference type="ARBA" id="ARBA00009592"/>
    </source>
</evidence>
<accession>A0A2P6QDB4</accession>
<dbReference type="EMBL" id="PDCK01000043">
    <property type="protein sequence ID" value="PRQ32167.1"/>
    <property type="molecule type" value="Genomic_DNA"/>
</dbReference>
<evidence type="ECO:0000256" key="5">
    <source>
        <dbReference type="ARBA" id="ARBA00022692"/>
    </source>
</evidence>
<comment type="subcellular location">
    <subcellularLocation>
        <location evidence="1">Cell membrane</location>
        <topology evidence="1">Single-pass type I membrane protein</topology>
    </subcellularLocation>
</comment>
<dbReference type="InterPro" id="IPR003591">
    <property type="entry name" value="Leu-rich_rpt_typical-subtyp"/>
</dbReference>
<dbReference type="InterPro" id="IPR032675">
    <property type="entry name" value="LRR_dom_sf"/>
</dbReference>
<dbReference type="InterPro" id="IPR055414">
    <property type="entry name" value="LRR_R13L4/SHOC2-like"/>
</dbReference>
<dbReference type="PANTHER" id="PTHR48052">
    <property type="entry name" value="UNNAMED PRODUCT"/>
    <property type="match status" value="1"/>
</dbReference>
<dbReference type="OrthoDB" id="442066at2759"/>
<keyword evidence="9" id="KW-0472">Membrane</keyword>
<dbReference type="GO" id="GO:0005886">
    <property type="term" value="C:plasma membrane"/>
    <property type="evidence" value="ECO:0007669"/>
    <property type="project" value="UniProtKB-SubCell"/>
</dbReference>
<proteinExistence type="inferred from homology"/>
<comment type="similarity">
    <text evidence="2">Belongs to the RLP family.</text>
</comment>
<keyword evidence="6 12" id="KW-0732">Signal</keyword>
<keyword evidence="3" id="KW-1003">Cell membrane</keyword>
<dbReference type="FunFam" id="3.80.10.10:FF:000041">
    <property type="entry name" value="LRR receptor-like serine/threonine-protein kinase ERECTA"/>
    <property type="match status" value="2"/>
</dbReference>
<evidence type="ECO:0000259" key="14">
    <source>
        <dbReference type="Pfam" id="PF23598"/>
    </source>
</evidence>
<gene>
    <name evidence="15" type="ORF">RchiOBHm_Chr5g0043361</name>
</gene>
<dbReference type="OMA" id="SLANCEM"/>
<dbReference type="Gene3D" id="3.80.10.10">
    <property type="entry name" value="Ribonuclease Inhibitor"/>
    <property type="match status" value="6"/>
</dbReference>
<keyword evidence="5" id="KW-0812">Transmembrane</keyword>
<feature type="chain" id="PRO_5015175119" evidence="12">
    <location>
        <begin position="31"/>
        <end position="999"/>
    </location>
</feature>
<keyword evidence="11" id="KW-0325">Glycoprotein</keyword>
<feature type="domain" description="Leucine-rich repeat-containing N-terminal plant-type" evidence="13">
    <location>
        <begin position="35"/>
        <end position="85"/>
    </location>
</feature>
<evidence type="ECO:0000259" key="13">
    <source>
        <dbReference type="Pfam" id="PF08263"/>
    </source>
</evidence>
<reference evidence="15 16" key="1">
    <citation type="journal article" date="2018" name="Nat. Genet.">
        <title>The Rosa genome provides new insights in the design of modern roses.</title>
        <authorList>
            <person name="Bendahmane M."/>
        </authorList>
    </citation>
    <scope>NUCLEOTIDE SEQUENCE [LARGE SCALE GENOMIC DNA]</scope>
    <source>
        <strain evidence="16">cv. Old Blush</strain>
    </source>
</reference>
<keyword evidence="16" id="KW-1185">Reference proteome</keyword>
<dbReference type="AlphaFoldDB" id="A0A2P6QDB4"/>
<dbReference type="InterPro" id="IPR001611">
    <property type="entry name" value="Leu-rich_rpt"/>
</dbReference>
<evidence type="ECO:0000256" key="12">
    <source>
        <dbReference type="SAM" id="SignalP"/>
    </source>
</evidence>
<comment type="caution">
    <text evidence="15">The sequence shown here is derived from an EMBL/GenBank/DDBJ whole genome shotgun (WGS) entry which is preliminary data.</text>
</comment>
<dbReference type="Pfam" id="PF13855">
    <property type="entry name" value="LRR_8"/>
    <property type="match status" value="1"/>
</dbReference>
<evidence type="ECO:0000256" key="9">
    <source>
        <dbReference type="ARBA" id="ARBA00023136"/>
    </source>
</evidence>
<dbReference type="Pfam" id="PF08263">
    <property type="entry name" value="LRRNT_2"/>
    <property type="match status" value="1"/>
</dbReference>
<dbReference type="SMART" id="SM00369">
    <property type="entry name" value="LRR_TYP"/>
    <property type="match status" value="10"/>
</dbReference>
<evidence type="ECO:0000313" key="15">
    <source>
        <dbReference type="EMBL" id="PRQ32167.1"/>
    </source>
</evidence>
<dbReference type="FunFam" id="3.80.10.10:FF:000111">
    <property type="entry name" value="LRR receptor-like serine/threonine-protein kinase ERECTA"/>
    <property type="match status" value="1"/>
</dbReference>
<evidence type="ECO:0000256" key="11">
    <source>
        <dbReference type="ARBA" id="ARBA00023180"/>
    </source>
</evidence>
<keyword evidence="4" id="KW-0433">Leucine-rich repeat</keyword>
<evidence type="ECO:0000313" key="16">
    <source>
        <dbReference type="Proteomes" id="UP000238479"/>
    </source>
</evidence>
<keyword evidence="8" id="KW-1133">Transmembrane helix</keyword>